<feature type="region of interest" description="Disordered" evidence="1">
    <location>
        <begin position="54"/>
        <end position="81"/>
    </location>
</feature>
<accession>A0AAI8YSV1</accession>
<feature type="compositionally biased region" description="Basic and acidic residues" evidence="1">
    <location>
        <begin position="72"/>
        <end position="81"/>
    </location>
</feature>
<organism evidence="2 3">
    <name type="scientific">Lecanosticta acicola</name>
    <dbReference type="NCBI Taxonomy" id="111012"/>
    <lineage>
        <taxon>Eukaryota</taxon>
        <taxon>Fungi</taxon>
        <taxon>Dikarya</taxon>
        <taxon>Ascomycota</taxon>
        <taxon>Pezizomycotina</taxon>
        <taxon>Dothideomycetes</taxon>
        <taxon>Dothideomycetidae</taxon>
        <taxon>Mycosphaerellales</taxon>
        <taxon>Mycosphaerellaceae</taxon>
        <taxon>Lecanosticta</taxon>
    </lineage>
</organism>
<name>A0AAI8YSV1_9PEZI</name>
<proteinExistence type="predicted"/>
<feature type="region of interest" description="Disordered" evidence="1">
    <location>
        <begin position="126"/>
        <end position="150"/>
    </location>
</feature>
<feature type="compositionally biased region" description="Basic residues" evidence="1">
    <location>
        <begin position="321"/>
        <end position="332"/>
    </location>
</feature>
<comment type="caution">
    <text evidence="2">The sequence shown here is derived from an EMBL/GenBank/DDBJ whole genome shotgun (WGS) entry which is preliminary data.</text>
</comment>
<gene>
    <name evidence="2" type="ORF">LECACI_7A001368</name>
</gene>
<evidence type="ECO:0000256" key="1">
    <source>
        <dbReference type="SAM" id="MobiDB-lite"/>
    </source>
</evidence>
<feature type="compositionally biased region" description="Polar residues" evidence="1">
    <location>
        <begin position="11"/>
        <end position="20"/>
    </location>
</feature>
<feature type="region of interest" description="Disordered" evidence="1">
    <location>
        <begin position="260"/>
        <end position="292"/>
    </location>
</feature>
<feature type="compositionally biased region" description="Basic and acidic residues" evidence="1">
    <location>
        <begin position="207"/>
        <end position="232"/>
    </location>
</feature>
<feature type="region of interest" description="Disordered" evidence="1">
    <location>
        <begin position="1"/>
        <end position="21"/>
    </location>
</feature>
<sequence length="332" mass="37601">MPEFRVMRPSLPSTSRSSIAGKTGGVMAERCFAKSTGVGVLRFWRETSYEHPISAVREERLPTPPASVPKPQKSDPFPERFCDDFSESELKPLGPAPKFSPARFEAIFSTFVCSDDDSDVEVPEEYELQAPNIDATKPCPSPRKKALRDTDIIESHKAACKSAEIKNLREEEAKCRANKKQACRGFPKPLPESKSIAPLPKNPTTEDIEKFLELPKGDHLSKGPPKTKEGMKKYMASDPWPGQKLVYRSEWREEVMMDRDEFSRKKRRREEEEIEREEARLLGSPPKRRDSIWSAQAIPKADLFDAYGQPKTGDMAAPAHSTRRANKRQRIA</sequence>
<protein>
    <submittedName>
        <fullName evidence="2">Uncharacterized protein</fullName>
    </submittedName>
</protein>
<keyword evidence="3" id="KW-1185">Reference proteome</keyword>
<feature type="region of interest" description="Disordered" evidence="1">
    <location>
        <begin position="305"/>
        <end position="332"/>
    </location>
</feature>
<dbReference type="EMBL" id="CAVMBE010000005">
    <property type="protein sequence ID" value="CAK3832724.1"/>
    <property type="molecule type" value="Genomic_DNA"/>
</dbReference>
<dbReference type="Proteomes" id="UP001296104">
    <property type="component" value="Unassembled WGS sequence"/>
</dbReference>
<feature type="region of interest" description="Disordered" evidence="1">
    <location>
        <begin position="178"/>
        <end position="239"/>
    </location>
</feature>
<dbReference type="AlphaFoldDB" id="A0AAI8YSV1"/>
<evidence type="ECO:0000313" key="2">
    <source>
        <dbReference type="EMBL" id="CAK3832724.1"/>
    </source>
</evidence>
<reference evidence="2" key="1">
    <citation type="submission" date="2023-11" db="EMBL/GenBank/DDBJ databases">
        <authorList>
            <person name="Alioto T."/>
            <person name="Alioto T."/>
            <person name="Gomez Garrido J."/>
        </authorList>
    </citation>
    <scope>NUCLEOTIDE SEQUENCE</scope>
</reference>
<evidence type="ECO:0000313" key="3">
    <source>
        <dbReference type="Proteomes" id="UP001296104"/>
    </source>
</evidence>